<keyword evidence="2" id="KW-0547">Nucleotide-binding</keyword>
<dbReference type="GO" id="GO:0006772">
    <property type="term" value="P:thiamine metabolic process"/>
    <property type="evidence" value="ECO:0007669"/>
    <property type="project" value="UniProtKB-UniRule"/>
</dbReference>
<comment type="caution">
    <text evidence="7">The sequence shown here is derived from an EMBL/GenBank/DDBJ whole genome shotgun (WGS) entry which is preliminary data.</text>
</comment>
<dbReference type="SUPFAM" id="SSF63862">
    <property type="entry name" value="Thiamin pyrophosphokinase, substrate-binding domain"/>
    <property type="match status" value="1"/>
</dbReference>
<dbReference type="InterPro" id="IPR053149">
    <property type="entry name" value="TPK"/>
</dbReference>
<keyword evidence="1" id="KW-0808">Transferase</keyword>
<keyword evidence="8" id="KW-1185">Reference proteome</keyword>
<dbReference type="EC" id="2.7.6.2" evidence="5"/>
<dbReference type="Gene3D" id="3.40.50.10240">
    <property type="entry name" value="Thiamin pyrophosphokinase, catalytic domain"/>
    <property type="match status" value="1"/>
</dbReference>
<dbReference type="InterPro" id="IPR007371">
    <property type="entry name" value="TPK_catalytic"/>
</dbReference>
<evidence type="ECO:0000256" key="2">
    <source>
        <dbReference type="ARBA" id="ARBA00022741"/>
    </source>
</evidence>
<dbReference type="GO" id="GO:0009229">
    <property type="term" value="P:thiamine diphosphate biosynthetic process"/>
    <property type="evidence" value="ECO:0007669"/>
    <property type="project" value="InterPro"/>
</dbReference>
<reference evidence="7 8" key="1">
    <citation type="submission" date="2013-09" db="EMBL/GenBank/DDBJ databases">
        <title>Genome sequencing of Phaeobacter antarcticus sp. nov. SM1211.</title>
        <authorList>
            <person name="Zhang X.-Y."/>
            <person name="Liu C."/>
            <person name="Chen X.-L."/>
            <person name="Xie B.-B."/>
            <person name="Qin Q.-L."/>
            <person name="Rong J.-C."/>
            <person name="Zhang Y.-Z."/>
        </authorList>
    </citation>
    <scope>NUCLEOTIDE SEQUENCE [LARGE SCALE GENOMIC DNA]</scope>
    <source>
        <strain evidence="7 8">SM1211</strain>
    </source>
</reference>
<protein>
    <recommendedName>
        <fullName evidence="5">Thiamine diphosphokinase</fullName>
        <ecNumber evidence="5">2.7.6.2</ecNumber>
    </recommendedName>
</protein>
<evidence type="ECO:0000259" key="6">
    <source>
        <dbReference type="Pfam" id="PF04263"/>
    </source>
</evidence>
<dbReference type="InterPro" id="IPR036371">
    <property type="entry name" value="TPK_B1-bd_sf"/>
</dbReference>
<evidence type="ECO:0000256" key="4">
    <source>
        <dbReference type="ARBA" id="ARBA00022840"/>
    </source>
</evidence>
<dbReference type="EMBL" id="AWWI01000014">
    <property type="protein sequence ID" value="PIL22175.1"/>
    <property type="molecule type" value="Genomic_DNA"/>
</dbReference>
<dbReference type="GO" id="GO:0016301">
    <property type="term" value="F:kinase activity"/>
    <property type="evidence" value="ECO:0007669"/>
    <property type="project" value="UniProtKB-KW"/>
</dbReference>
<evidence type="ECO:0000256" key="1">
    <source>
        <dbReference type="ARBA" id="ARBA00022679"/>
    </source>
</evidence>
<dbReference type="SUPFAM" id="SSF63999">
    <property type="entry name" value="Thiamin pyrophosphokinase, catalytic domain"/>
    <property type="match status" value="1"/>
</dbReference>
<dbReference type="CDD" id="cd07995">
    <property type="entry name" value="TPK"/>
    <property type="match status" value="1"/>
</dbReference>
<dbReference type="NCBIfam" id="TIGR01378">
    <property type="entry name" value="thi_PPkinase"/>
    <property type="match status" value="1"/>
</dbReference>
<evidence type="ECO:0000313" key="8">
    <source>
        <dbReference type="Proteomes" id="UP000231259"/>
    </source>
</evidence>
<dbReference type="GO" id="GO:0004788">
    <property type="term" value="F:thiamine diphosphokinase activity"/>
    <property type="evidence" value="ECO:0007669"/>
    <property type="project" value="UniProtKB-UniRule"/>
</dbReference>
<evidence type="ECO:0000256" key="5">
    <source>
        <dbReference type="NCBIfam" id="TIGR01378"/>
    </source>
</evidence>
<dbReference type="PANTHER" id="PTHR41299">
    <property type="entry name" value="THIAMINE PYROPHOSPHOKINASE"/>
    <property type="match status" value="1"/>
</dbReference>
<gene>
    <name evidence="7" type="ORF">P775_00585</name>
</gene>
<proteinExistence type="predicted"/>
<sequence length="215" mass="22604">MLVGGAVLEPATLILLAGKAGAVVAADGGVDRLRAVGIAPDAVIGDMDSASAEAIAALPPGVLYRVDEQDSTDFDKCLRHIAAPLVLGYGFLGSRVDHQLAAMTVLTRYPERRCVLVGEEDVLMLCPPDLRLDLPLGSRLSLYPLAVVRGQSEGLKWPIDGLCFQPDDRVGTSNAVSGPVRLRFDAAKMLLILPVSALDPLMAALDATPASWPAL</sequence>
<dbReference type="GO" id="GO:0005524">
    <property type="term" value="F:ATP binding"/>
    <property type="evidence" value="ECO:0007669"/>
    <property type="project" value="UniProtKB-KW"/>
</dbReference>
<dbReference type="AlphaFoldDB" id="A0A2G8RKT0"/>
<dbReference type="PANTHER" id="PTHR41299:SF1">
    <property type="entry name" value="THIAMINE PYROPHOSPHOKINASE"/>
    <property type="match status" value="1"/>
</dbReference>
<dbReference type="InterPro" id="IPR036759">
    <property type="entry name" value="TPK_catalytic_sf"/>
</dbReference>
<evidence type="ECO:0000256" key="3">
    <source>
        <dbReference type="ARBA" id="ARBA00022777"/>
    </source>
</evidence>
<keyword evidence="3" id="KW-0418">Kinase</keyword>
<dbReference type="Pfam" id="PF04263">
    <property type="entry name" value="TPK_catalytic"/>
    <property type="match status" value="1"/>
</dbReference>
<accession>A0A2G8RKT0</accession>
<keyword evidence="4" id="KW-0067">ATP-binding</keyword>
<dbReference type="Proteomes" id="UP000231259">
    <property type="component" value="Unassembled WGS sequence"/>
</dbReference>
<dbReference type="InterPro" id="IPR006282">
    <property type="entry name" value="Thi_PPkinase"/>
</dbReference>
<organism evidence="7 8">
    <name type="scientific">Puniceibacterium antarcticum</name>
    <dbReference type="NCBI Taxonomy" id="1206336"/>
    <lineage>
        <taxon>Bacteria</taxon>
        <taxon>Pseudomonadati</taxon>
        <taxon>Pseudomonadota</taxon>
        <taxon>Alphaproteobacteria</taxon>
        <taxon>Rhodobacterales</taxon>
        <taxon>Paracoccaceae</taxon>
        <taxon>Puniceibacterium</taxon>
    </lineage>
</organism>
<evidence type="ECO:0000313" key="7">
    <source>
        <dbReference type="EMBL" id="PIL22175.1"/>
    </source>
</evidence>
<name>A0A2G8RKT0_9RHOB</name>
<feature type="domain" description="Thiamin pyrophosphokinase catalytic" evidence="6">
    <location>
        <begin position="19"/>
        <end position="112"/>
    </location>
</feature>